<evidence type="ECO:0000256" key="3">
    <source>
        <dbReference type="ARBA" id="ARBA00023242"/>
    </source>
</evidence>
<dbReference type="OrthoDB" id="26282at2759"/>
<dbReference type="Proteomes" id="UP001057455">
    <property type="component" value="Unassembled WGS sequence"/>
</dbReference>
<comment type="caution">
    <text evidence="6">The sequence shown here is derived from an EMBL/GenBank/DDBJ whole genome shotgun (WGS) entry which is preliminary data.</text>
</comment>
<feature type="region of interest" description="Disordered" evidence="4">
    <location>
        <begin position="868"/>
        <end position="892"/>
    </location>
</feature>
<accession>A0A9W5TBS4</accession>
<organism evidence="6 7">
    <name type="scientific">Babesia ovis</name>
    <dbReference type="NCBI Taxonomy" id="5869"/>
    <lineage>
        <taxon>Eukaryota</taxon>
        <taxon>Sar</taxon>
        <taxon>Alveolata</taxon>
        <taxon>Apicomplexa</taxon>
        <taxon>Aconoidasida</taxon>
        <taxon>Piroplasmida</taxon>
        <taxon>Babesiidae</taxon>
        <taxon>Babesia</taxon>
    </lineage>
</organism>
<keyword evidence="7" id="KW-1185">Reference proteome</keyword>
<dbReference type="GO" id="GO:0003729">
    <property type="term" value="F:mRNA binding"/>
    <property type="evidence" value="ECO:0007669"/>
    <property type="project" value="TreeGrafter"/>
</dbReference>
<sequence>MTGQSKSQAAKVVTANKLLTSILHGSSSLLPSILSGAKPKEEPGKTLLLESIDDDNLWYSHIKATKDSELLQEACRMFPNYWKVHHRCALFHLLHKHTRQAFDVYTDALKDNDDYMLYVCYLKFLYHMASVHEYIAALFTAIDKVGLDIRSDPLWKELITLLVKIYNCKLMERNVHTGLLPNLFPSEVEITSGSGPLYPSEAEQVVFRGVNTLDKKEQTYVQLYSDVNHIRKIFQRWLKTPTNNLKHGWEGYSTFENIVSAANVLCSKLLADAKVVYELSMNVYDKLSVMYRKVLPAKPACKRQLTEDQQTEHDRLLECWIDIIKYEEINPLNLTVEEMLDRVAFTFRSALNPHVFSSRLWYMYFQFLLANYSRERGIKELKGAIDTYLCDDSKLRFVLAAYLDEIGNLDDSSTEFKKLIEPVLPVIEGCDESNEEEYLRRILQFDEGGTSSKIQPAKIIHYLNYLRRNFDRAIWEEEVSVILHSVECSSWELHWYAANTQMRCYGDVDAAVKTLQHAYDCMPFDMYYTILHLRFLLDVGEVVYVRVMLTELLMQATVVGEKKANLSDAEKMRLWSFWFHVEYFYGSKDQFFYVHSKFIKTRIANEVGLDVFAEKSNNKMTTSIRQLFGDIGPTFVKMHMDSSKRVATQEMNAVIELRERLFCAGFDYDELDSVFALGGEQKVFSSDGTCALSSPESDAQMGPSNFTHPSATDEGQGPKQVSIVRPDTTSMSSLDPENSGALEALTTLHGSRRPVLPEEGRPIDSVATPPKLLFDLLRVLPTSTDKIIFPKMYGNNESVDYFLRSLDEASLDSQSIKDYAPIPIDSLLRLKNSASSDDQLFETSLETGVDKGTVEGNSGLSSVIQFVEEHTGTEDKGKPKRKGGKNKAKLAI</sequence>
<dbReference type="PANTHER" id="PTHR19980">
    <property type="entry name" value="RNA CLEAVAGE STIMULATION FACTOR"/>
    <property type="match status" value="1"/>
</dbReference>
<evidence type="ECO:0000313" key="7">
    <source>
        <dbReference type="Proteomes" id="UP001057455"/>
    </source>
</evidence>
<dbReference type="EMBL" id="BLIY01000020">
    <property type="protein sequence ID" value="GFE55354.1"/>
    <property type="molecule type" value="Genomic_DNA"/>
</dbReference>
<dbReference type="GO" id="GO:0005634">
    <property type="term" value="C:nucleus"/>
    <property type="evidence" value="ECO:0007669"/>
    <property type="project" value="UniProtKB-SubCell"/>
</dbReference>
<dbReference type="InterPro" id="IPR003107">
    <property type="entry name" value="HAT"/>
</dbReference>
<comment type="subcellular location">
    <subcellularLocation>
        <location evidence="1">Nucleus</location>
    </subcellularLocation>
</comment>
<dbReference type="SMART" id="SM00386">
    <property type="entry name" value="HAT"/>
    <property type="match status" value="3"/>
</dbReference>
<dbReference type="PANTHER" id="PTHR19980:SF0">
    <property type="entry name" value="CLEAVAGE STIMULATION FACTOR SUBUNIT 3"/>
    <property type="match status" value="1"/>
</dbReference>
<evidence type="ECO:0000259" key="5">
    <source>
        <dbReference type="Pfam" id="PF05843"/>
    </source>
</evidence>
<evidence type="ECO:0000256" key="1">
    <source>
        <dbReference type="ARBA" id="ARBA00004123"/>
    </source>
</evidence>
<feature type="region of interest" description="Disordered" evidence="4">
    <location>
        <begin position="687"/>
        <end position="723"/>
    </location>
</feature>
<evidence type="ECO:0000256" key="2">
    <source>
        <dbReference type="ARBA" id="ARBA00022737"/>
    </source>
</evidence>
<keyword evidence="3" id="KW-0539">Nucleus</keyword>
<feature type="compositionally biased region" description="Basic and acidic residues" evidence="4">
    <location>
        <begin position="868"/>
        <end position="877"/>
    </location>
</feature>
<dbReference type="AlphaFoldDB" id="A0A9W5TBS4"/>
<feature type="compositionally biased region" description="Polar residues" evidence="4">
    <location>
        <begin position="687"/>
        <end position="710"/>
    </location>
</feature>
<protein>
    <recommendedName>
        <fullName evidence="5">Suppressor of forked domain-containing protein</fullName>
    </recommendedName>
</protein>
<keyword evidence="2" id="KW-0677">Repeat</keyword>
<dbReference type="Pfam" id="PF05843">
    <property type="entry name" value="Suf"/>
    <property type="match status" value="1"/>
</dbReference>
<dbReference type="InterPro" id="IPR008847">
    <property type="entry name" value="Suf"/>
</dbReference>
<dbReference type="InterPro" id="IPR045243">
    <property type="entry name" value="Rna14-like"/>
</dbReference>
<evidence type="ECO:0000256" key="4">
    <source>
        <dbReference type="SAM" id="MobiDB-lite"/>
    </source>
</evidence>
<dbReference type="InterPro" id="IPR011990">
    <property type="entry name" value="TPR-like_helical_dom_sf"/>
</dbReference>
<feature type="compositionally biased region" description="Basic residues" evidence="4">
    <location>
        <begin position="878"/>
        <end position="892"/>
    </location>
</feature>
<dbReference type="SUPFAM" id="SSF48452">
    <property type="entry name" value="TPR-like"/>
    <property type="match status" value="2"/>
</dbReference>
<reference evidence="6" key="1">
    <citation type="submission" date="2019-12" db="EMBL/GenBank/DDBJ databases">
        <title>Genome sequence of Babesia ovis.</title>
        <authorList>
            <person name="Yamagishi J."/>
            <person name="Sevinc F."/>
            <person name="Xuan X."/>
        </authorList>
    </citation>
    <scope>NUCLEOTIDE SEQUENCE</scope>
    <source>
        <strain evidence="6">Selcuk</strain>
    </source>
</reference>
<name>A0A9W5TBS4_BABOV</name>
<feature type="domain" description="Suppressor of forked" evidence="5">
    <location>
        <begin position="227"/>
        <end position="616"/>
    </location>
</feature>
<evidence type="ECO:0000313" key="6">
    <source>
        <dbReference type="EMBL" id="GFE55354.1"/>
    </source>
</evidence>
<proteinExistence type="predicted"/>
<dbReference type="GO" id="GO:0031124">
    <property type="term" value="P:mRNA 3'-end processing"/>
    <property type="evidence" value="ECO:0007669"/>
    <property type="project" value="InterPro"/>
</dbReference>
<gene>
    <name evidence="6" type="ORF">BaOVIS_027580</name>
</gene>
<dbReference type="Gene3D" id="1.25.40.10">
    <property type="entry name" value="Tetratricopeptide repeat domain"/>
    <property type="match status" value="1"/>
</dbReference>